<feature type="compositionally biased region" description="Low complexity" evidence="1">
    <location>
        <begin position="16"/>
        <end position="34"/>
    </location>
</feature>
<organism evidence="2 3">
    <name type="scientific">Danaus chrysippus</name>
    <name type="common">African queen</name>
    <dbReference type="NCBI Taxonomy" id="151541"/>
    <lineage>
        <taxon>Eukaryota</taxon>
        <taxon>Metazoa</taxon>
        <taxon>Ecdysozoa</taxon>
        <taxon>Arthropoda</taxon>
        <taxon>Hexapoda</taxon>
        <taxon>Insecta</taxon>
        <taxon>Pterygota</taxon>
        <taxon>Neoptera</taxon>
        <taxon>Endopterygota</taxon>
        <taxon>Lepidoptera</taxon>
        <taxon>Glossata</taxon>
        <taxon>Ditrysia</taxon>
        <taxon>Papilionoidea</taxon>
        <taxon>Nymphalidae</taxon>
        <taxon>Danainae</taxon>
        <taxon>Danaini</taxon>
        <taxon>Danaina</taxon>
        <taxon>Danaus</taxon>
        <taxon>Anosia</taxon>
    </lineage>
</organism>
<name>A0A8J2W5W4_9NEOP</name>
<sequence length="131" mass="14602">MDFQSAMETFAEAWAAANTAKSEVPSDLSQSLSSDLRRSKTPPRRSPEERAVPRPPSAPVHDRPSLTPHTPHLSPKKEAFNNLLNKGISVLLPLKSNPGHPVRPVRSSTYKLAHTQQTFIHAVFSRFTWLI</sequence>
<dbReference type="AlphaFoldDB" id="A0A8J2W5W4"/>
<evidence type="ECO:0000313" key="3">
    <source>
        <dbReference type="Proteomes" id="UP000789524"/>
    </source>
</evidence>
<protein>
    <submittedName>
        <fullName evidence="2">(African queen) hypothetical protein</fullName>
    </submittedName>
</protein>
<accession>A0A8J2W5W4</accession>
<feature type="region of interest" description="Disordered" evidence="1">
    <location>
        <begin position="16"/>
        <end position="77"/>
    </location>
</feature>
<comment type="caution">
    <text evidence="2">The sequence shown here is derived from an EMBL/GenBank/DDBJ whole genome shotgun (WGS) entry which is preliminary data.</text>
</comment>
<dbReference type="Proteomes" id="UP000789524">
    <property type="component" value="Unassembled WGS sequence"/>
</dbReference>
<proteinExistence type="predicted"/>
<dbReference type="EMBL" id="CAKASE010000080">
    <property type="protein sequence ID" value="CAG9581203.1"/>
    <property type="molecule type" value="Genomic_DNA"/>
</dbReference>
<evidence type="ECO:0000313" key="2">
    <source>
        <dbReference type="EMBL" id="CAG9581203.1"/>
    </source>
</evidence>
<dbReference type="OrthoDB" id="7461941at2759"/>
<evidence type="ECO:0000256" key="1">
    <source>
        <dbReference type="SAM" id="MobiDB-lite"/>
    </source>
</evidence>
<reference evidence="2" key="1">
    <citation type="submission" date="2021-09" db="EMBL/GenBank/DDBJ databases">
        <authorList>
            <person name="Martin H S."/>
        </authorList>
    </citation>
    <scope>NUCLEOTIDE SEQUENCE</scope>
</reference>
<gene>
    <name evidence="2" type="ORF">DCHRY22_LOCUS13855</name>
</gene>
<keyword evidence="3" id="KW-1185">Reference proteome</keyword>